<evidence type="ECO:0000256" key="1">
    <source>
        <dbReference type="SAM" id="SignalP"/>
    </source>
</evidence>
<protein>
    <submittedName>
        <fullName evidence="3">Related to endo-1,3-beta-glucanase</fullName>
    </submittedName>
</protein>
<evidence type="ECO:0000313" key="3">
    <source>
        <dbReference type="EMBL" id="SPO05047.1"/>
    </source>
</evidence>
<name>A0AAE8N2Z3_9PEZI</name>
<feature type="signal peptide" evidence="1">
    <location>
        <begin position="1"/>
        <end position="22"/>
    </location>
</feature>
<evidence type="ECO:0000313" key="4">
    <source>
        <dbReference type="Proteomes" id="UP001187682"/>
    </source>
</evidence>
<dbReference type="Gene3D" id="2.60.120.200">
    <property type="match status" value="1"/>
</dbReference>
<reference evidence="3" key="1">
    <citation type="submission" date="2018-03" db="EMBL/GenBank/DDBJ databases">
        <authorList>
            <person name="Guldener U."/>
        </authorList>
    </citation>
    <scope>NUCLEOTIDE SEQUENCE</scope>
</reference>
<dbReference type="SUPFAM" id="SSF49899">
    <property type="entry name" value="Concanavalin A-like lectins/glucanases"/>
    <property type="match status" value="1"/>
</dbReference>
<accession>A0AAE8N2Z3</accession>
<dbReference type="GO" id="GO:0004553">
    <property type="term" value="F:hydrolase activity, hydrolyzing O-glycosyl compounds"/>
    <property type="evidence" value="ECO:0007669"/>
    <property type="project" value="InterPro"/>
</dbReference>
<proteinExistence type="predicted"/>
<dbReference type="AlphaFoldDB" id="A0AAE8N2Z3"/>
<feature type="domain" description="GH16" evidence="2">
    <location>
        <begin position="19"/>
        <end position="297"/>
    </location>
</feature>
<dbReference type="GO" id="GO:0005975">
    <property type="term" value="P:carbohydrate metabolic process"/>
    <property type="evidence" value="ECO:0007669"/>
    <property type="project" value="InterPro"/>
</dbReference>
<dbReference type="PANTHER" id="PTHR10963:SF60">
    <property type="entry name" value="GRAM-NEGATIVE BACTERIA-BINDING PROTEIN 1-RELATED"/>
    <property type="match status" value="1"/>
</dbReference>
<feature type="chain" id="PRO_5042094320" evidence="1">
    <location>
        <begin position="23"/>
        <end position="297"/>
    </location>
</feature>
<sequence length="297" mass="32180">MKVIKIILGVTLISLLDPMATADRAIPRGYNRVLFYDDFSSGSLDRSSWKVNTGTSYPGGPANWGTGEIQTYADSPANVFVRDGDLFIMAQRNDKGEWTSARIETVAEHDFSCPAGGKLLIEGNIKLGAAGTDTQAGIWPAFWLLGSAYRGNYQNWPSVGEIDILESPNGESRTWNTVHCGDTWQGGPCNESQGIGSTFPLSRGEWNLIALQIDRSASPQTITWSINSNPSFVLTADDVGDDKAWKSLIESPKMMLLNIAVGGAFPNALAQRATPNDKTEDGEGSQMQVDYVAVYST</sequence>
<dbReference type="Proteomes" id="UP001187682">
    <property type="component" value="Unassembled WGS sequence"/>
</dbReference>
<gene>
    <name evidence="3" type="ORF">DNG_07732</name>
</gene>
<organism evidence="3 4">
    <name type="scientific">Cephalotrichum gorgonifer</name>
    <dbReference type="NCBI Taxonomy" id="2041049"/>
    <lineage>
        <taxon>Eukaryota</taxon>
        <taxon>Fungi</taxon>
        <taxon>Dikarya</taxon>
        <taxon>Ascomycota</taxon>
        <taxon>Pezizomycotina</taxon>
        <taxon>Sordariomycetes</taxon>
        <taxon>Hypocreomycetidae</taxon>
        <taxon>Microascales</taxon>
        <taxon>Microascaceae</taxon>
        <taxon>Cephalotrichum</taxon>
    </lineage>
</organism>
<keyword evidence="4" id="KW-1185">Reference proteome</keyword>
<dbReference type="Pfam" id="PF26113">
    <property type="entry name" value="GH16_XgeA"/>
    <property type="match status" value="1"/>
</dbReference>
<dbReference type="InterPro" id="IPR050546">
    <property type="entry name" value="Glycosyl_Hydrlase_16"/>
</dbReference>
<dbReference type="InterPro" id="IPR000757">
    <property type="entry name" value="Beta-glucanase-like"/>
</dbReference>
<keyword evidence="1" id="KW-0732">Signal</keyword>
<dbReference type="PANTHER" id="PTHR10963">
    <property type="entry name" value="GLYCOSYL HYDROLASE-RELATED"/>
    <property type="match status" value="1"/>
</dbReference>
<dbReference type="EMBL" id="ONZQ02000011">
    <property type="protein sequence ID" value="SPO05047.1"/>
    <property type="molecule type" value="Genomic_DNA"/>
</dbReference>
<evidence type="ECO:0000259" key="2">
    <source>
        <dbReference type="PROSITE" id="PS51762"/>
    </source>
</evidence>
<comment type="caution">
    <text evidence="3">The sequence shown here is derived from an EMBL/GenBank/DDBJ whole genome shotgun (WGS) entry which is preliminary data.</text>
</comment>
<dbReference type="InterPro" id="IPR013320">
    <property type="entry name" value="ConA-like_dom_sf"/>
</dbReference>
<dbReference type="PROSITE" id="PS51762">
    <property type="entry name" value="GH16_2"/>
    <property type="match status" value="1"/>
</dbReference>